<proteinExistence type="predicted"/>
<dbReference type="AlphaFoldDB" id="A0A3B0Y606"/>
<reference evidence="1" key="1">
    <citation type="submission" date="2018-06" db="EMBL/GenBank/DDBJ databases">
        <authorList>
            <person name="Zhirakovskaya E."/>
        </authorList>
    </citation>
    <scope>NUCLEOTIDE SEQUENCE</scope>
</reference>
<dbReference type="EMBL" id="UOFJ01000561">
    <property type="protein sequence ID" value="VAW70967.1"/>
    <property type="molecule type" value="Genomic_DNA"/>
</dbReference>
<evidence type="ECO:0000313" key="1">
    <source>
        <dbReference type="EMBL" id="VAW70967.1"/>
    </source>
</evidence>
<gene>
    <name evidence="1" type="ORF">MNBD_GAMMA10-734</name>
</gene>
<name>A0A3B0Y606_9ZZZZ</name>
<sequence>MNTLHRIAGWSGLFFLSSLYILPLSYAQQPTLSEALGASADIIKNHTSAKSATMETVSVAESRKYAFISDMRMAGYPVKGTLRELNKQESGLLARLLAHDKNYINVLRRCKNQSFKGIRFNKKAKKIEVAIGLPCNQVLVAYADKNHVQWWGGILDEKIASLVLTLLEASSTTIN</sequence>
<protein>
    <submittedName>
        <fullName evidence="1">Uncharacterized protein</fullName>
    </submittedName>
</protein>
<accession>A0A3B0Y606</accession>
<organism evidence="1">
    <name type="scientific">hydrothermal vent metagenome</name>
    <dbReference type="NCBI Taxonomy" id="652676"/>
    <lineage>
        <taxon>unclassified sequences</taxon>
        <taxon>metagenomes</taxon>
        <taxon>ecological metagenomes</taxon>
    </lineage>
</organism>